<keyword evidence="4" id="KW-1185">Reference proteome</keyword>
<name>A0ABQ8N8A0_PYRGI</name>
<protein>
    <recommendedName>
        <fullName evidence="2">NADP-dependent oxidoreductase domain-containing protein</fullName>
    </recommendedName>
</protein>
<keyword evidence="1" id="KW-0560">Oxidoreductase</keyword>
<feature type="domain" description="NADP-dependent oxidoreductase" evidence="2">
    <location>
        <begin position="94"/>
        <end position="299"/>
    </location>
</feature>
<dbReference type="EMBL" id="JABSND010000313">
    <property type="protein sequence ID" value="KAI6292108.1"/>
    <property type="molecule type" value="Genomic_DNA"/>
</dbReference>
<dbReference type="Gene3D" id="3.20.20.100">
    <property type="entry name" value="NADP-dependent oxidoreductase domain"/>
    <property type="match status" value="1"/>
</dbReference>
<evidence type="ECO:0000313" key="4">
    <source>
        <dbReference type="Proteomes" id="UP001059893"/>
    </source>
</evidence>
<dbReference type="PANTHER" id="PTHR11732">
    <property type="entry name" value="ALDO/KETO REDUCTASE"/>
    <property type="match status" value="1"/>
</dbReference>
<evidence type="ECO:0000313" key="3">
    <source>
        <dbReference type="EMBL" id="KAI6292108.1"/>
    </source>
</evidence>
<reference evidence="3" key="1">
    <citation type="submission" date="2021-01" db="EMBL/GenBank/DDBJ databases">
        <title>Deciphering the adaptive evolutionary patterns associated with biogeogrpahic diversity in the finger millet blast pathogen Magnaporthe oryzae in Eastern Africa.</title>
        <authorList>
            <person name="Onyema G."/>
            <person name="Shittu T.A."/>
            <person name="Dodsworth S."/>
            <person name="Devilliers S."/>
            <person name="Muthumeenakshi S."/>
            <person name="Sreenivasaprasad S."/>
        </authorList>
    </citation>
    <scope>NUCLEOTIDE SEQUENCE</scope>
    <source>
        <strain evidence="3">D15/s37</strain>
    </source>
</reference>
<dbReference type="InterPro" id="IPR036812">
    <property type="entry name" value="NAD(P)_OxRdtase_dom_sf"/>
</dbReference>
<proteinExistence type="predicted"/>
<dbReference type="InterPro" id="IPR020471">
    <property type="entry name" value="AKR"/>
</dbReference>
<dbReference type="InterPro" id="IPR023210">
    <property type="entry name" value="NADP_OxRdtase_dom"/>
</dbReference>
<sequence>MVFKIISNSRLLTLPTTKPKIVPRQQIQRHRQRLLYNSPQGNHFNIRLLDFQSSAAMSSTTHTKRTSGPHTASALAADHMLTTGASMPRLMYGTAWKKERTADLVFEALQVGFRGIDTAAQPRHYREDLVGEGVRRAVAAGVVSRSDLFLQTKYSPPPAQDASNMPYDASLSITDQVRASVASSLRNLAATESDEEPYIDCLVLHSPLDTPAATAEAWAAMASFVPHKVRALGISNASAADVEMLLDGPMPTPTTTPMPPAVVQNRFYPGNRYEVPLRALCASRGVIFQAFWTLSGDGGRLRQRAGCVKRVAEACGVDAAVAQYALVLGLGGISILDGTTDRSHMVADLEGIESVGRWIAEDEGKKAWGECLVEFRGIIEGA</sequence>
<dbReference type="Pfam" id="PF00248">
    <property type="entry name" value="Aldo_ket_red"/>
    <property type="match status" value="1"/>
</dbReference>
<organism evidence="3 4">
    <name type="scientific">Pyricularia grisea</name>
    <name type="common">Crabgrass-specific blast fungus</name>
    <name type="synonym">Magnaporthe grisea</name>
    <dbReference type="NCBI Taxonomy" id="148305"/>
    <lineage>
        <taxon>Eukaryota</taxon>
        <taxon>Fungi</taxon>
        <taxon>Dikarya</taxon>
        <taxon>Ascomycota</taxon>
        <taxon>Pezizomycotina</taxon>
        <taxon>Sordariomycetes</taxon>
        <taxon>Sordariomycetidae</taxon>
        <taxon>Magnaporthales</taxon>
        <taxon>Pyriculariaceae</taxon>
        <taxon>Pyricularia</taxon>
    </lineage>
</organism>
<dbReference type="SUPFAM" id="SSF51430">
    <property type="entry name" value="NAD(P)-linked oxidoreductase"/>
    <property type="match status" value="1"/>
</dbReference>
<gene>
    <name evidence="3" type="ORF">MCOR33_010116</name>
</gene>
<dbReference type="Proteomes" id="UP001059893">
    <property type="component" value="Unassembled WGS sequence"/>
</dbReference>
<evidence type="ECO:0000259" key="2">
    <source>
        <dbReference type="Pfam" id="PF00248"/>
    </source>
</evidence>
<evidence type="ECO:0000256" key="1">
    <source>
        <dbReference type="ARBA" id="ARBA00023002"/>
    </source>
</evidence>
<comment type="caution">
    <text evidence="3">The sequence shown here is derived from an EMBL/GenBank/DDBJ whole genome shotgun (WGS) entry which is preliminary data.</text>
</comment>
<accession>A0ABQ8N8A0</accession>